<reference evidence="1" key="1">
    <citation type="submission" date="2020-08" db="EMBL/GenBank/DDBJ databases">
        <title>Multicomponent nature underlies the extraordinary mechanical properties of spider dragline silk.</title>
        <authorList>
            <person name="Kono N."/>
            <person name="Nakamura H."/>
            <person name="Mori M."/>
            <person name="Yoshida Y."/>
            <person name="Ohtoshi R."/>
            <person name="Malay A.D."/>
            <person name="Moran D.A.P."/>
            <person name="Tomita M."/>
            <person name="Numata K."/>
            <person name="Arakawa K."/>
        </authorList>
    </citation>
    <scope>NUCLEOTIDE SEQUENCE</scope>
</reference>
<protein>
    <submittedName>
        <fullName evidence="1">Uncharacterized protein</fullName>
    </submittedName>
</protein>
<dbReference type="EMBL" id="BMAW01099032">
    <property type="protein sequence ID" value="GFS87947.1"/>
    <property type="molecule type" value="Genomic_DNA"/>
</dbReference>
<organism evidence="1 2">
    <name type="scientific">Nephila pilipes</name>
    <name type="common">Giant wood spider</name>
    <name type="synonym">Nephila maculata</name>
    <dbReference type="NCBI Taxonomy" id="299642"/>
    <lineage>
        <taxon>Eukaryota</taxon>
        <taxon>Metazoa</taxon>
        <taxon>Ecdysozoa</taxon>
        <taxon>Arthropoda</taxon>
        <taxon>Chelicerata</taxon>
        <taxon>Arachnida</taxon>
        <taxon>Araneae</taxon>
        <taxon>Araneomorphae</taxon>
        <taxon>Entelegynae</taxon>
        <taxon>Araneoidea</taxon>
        <taxon>Nephilidae</taxon>
        <taxon>Nephila</taxon>
    </lineage>
</organism>
<evidence type="ECO:0000313" key="2">
    <source>
        <dbReference type="Proteomes" id="UP000887013"/>
    </source>
</evidence>
<accession>A0A8X6N0P2</accession>
<dbReference type="Proteomes" id="UP000887013">
    <property type="component" value="Unassembled WGS sequence"/>
</dbReference>
<proteinExistence type="predicted"/>
<comment type="caution">
    <text evidence="1">The sequence shown here is derived from an EMBL/GenBank/DDBJ whole genome shotgun (WGS) entry which is preliminary data.</text>
</comment>
<dbReference type="AlphaFoldDB" id="A0A8X6N0P2"/>
<evidence type="ECO:0000313" key="1">
    <source>
        <dbReference type="EMBL" id="GFS87947.1"/>
    </source>
</evidence>
<keyword evidence="2" id="KW-1185">Reference proteome</keyword>
<name>A0A8X6N0P2_NEPPI</name>
<gene>
    <name evidence="1" type="ORF">NPIL_84171</name>
</gene>
<sequence length="182" mass="20701">MRSRAPTVRFHAARHDAIRHVADFTIVLRLHVRGEAIPPSSCSSIAVNRIIRPPYGRVRRSPAVEREEAVGDTAAQKRTICTPISATMPFAEAPDDSTSQTTNIRHDGPFYRCRRYATRLRLSRRCSENRYAPLSPRSSTLRHYADVLIRFTIRASLRTPSLFRREAAILAPTPPSSFQRHR</sequence>